<dbReference type="InterPro" id="IPR043129">
    <property type="entry name" value="ATPase_NBD"/>
</dbReference>
<comment type="similarity">
    <text evidence="1">Belongs to the NodU/CmcH family.</text>
</comment>
<dbReference type="InterPro" id="IPR051338">
    <property type="entry name" value="NodU/CmcH_Carbamoyltrnsfr"/>
</dbReference>
<dbReference type="Proteomes" id="UP000315439">
    <property type="component" value="Unassembled WGS sequence"/>
</dbReference>
<proteinExistence type="inferred from homology"/>
<evidence type="ECO:0000259" key="2">
    <source>
        <dbReference type="Pfam" id="PF02543"/>
    </source>
</evidence>
<keyword evidence="5" id="KW-1185">Reference proteome</keyword>
<evidence type="ECO:0000256" key="1">
    <source>
        <dbReference type="ARBA" id="ARBA00006129"/>
    </source>
</evidence>
<organism evidence="4 5">
    <name type="scientific">Aliikangiella coralliicola</name>
    <dbReference type="NCBI Taxonomy" id="2592383"/>
    <lineage>
        <taxon>Bacteria</taxon>
        <taxon>Pseudomonadati</taxon>
        <taxon>Pseudomonadota</taxon>
        <taxon>Gammaproteobacteria</taxon>
        <taxon>Oceanospirillales</taxon>
        <taxon>Pleioneaceae</taxon>
        <taxon>Aliikangiella</taxon>
    </lineage>
</organism>
<feature type="domain" description="Carbamoyltransferase C-terminal" evidence="3">
    <location>
        <begin position="393"/>
        <end position="562"/>
    </location>
</feature>
<name>A0A545UHH7_9GAMM</name>
<dbReference type="Gene3D" id="3.30.420.40">
    <property type="match status" value="2"/>
</dbReference>
<reference evidence="4 5" key="1">
    <citation type="submission" date="2019-07" db="EMBL/GenBank/DDBJ databases">
        <title>Draft genome for Aliikangiella sp. M105.</title>
        <authorList>
            <person name="Wang G."/>
        </authorList>
    </citation>
    <scope>NUCLEOTIDE SEQUENCE [LARGE SCALE GENOMIC DNA]</scope>
    <source>
        <strain evidence="4 5">M105</strain>
    </source>
</reference>
<evidence type="ECO:0000313" key="5">
    <source>
        <dbReference type="Proteomes" id="UP000315439"/>
    </source>
</evidence>
<dbReference type="InterPro" id="IPR003696">
    <property type="entry name" value="Carbtransf_dom"/>
</dbReference>
<dbReference type="AlphaFoldDB" id="A0A545UHH7"/>
<dbReference type="Pfam" id="PF02543">
    <property type="entry name" value="Carbam_trans_N"/>
    <property type="match status" value="1"/>
</dbReference>
<accession>A0A545UHH7</accession>
<gene>
    <name evidence="4" type="ORF">FLL46_05065</name>
</gene>
<dbReference type="EMBL" id="VIKS01000003">
    <property type="protein sequence ID" value="TQV88908.1"/>
    <property type="molecule type" value="Genomic_DNA"/>
</dbReference>
<dbReference type="InterPro" id="IPR031730">
    <property type="entry name" value="Carbam_trans_C"/>
</dbReference>
<comment type="caution">
    <text evidence="4">The sequence shown here is derived from an EMBL/GenBank/DDBJ whole genome shotgun (WGS) entry which is preliminary data.</text>
</comment>
<dbReference type="Pfam" id="PF16861">
    <property type="entry name" value="Carbam_trans_C"/>
    <property type="match status" value="1"/>
</dbReference>
<dbReference type="InterPro" id="IPR038152">
    <property type="entry name" value="Carbam_trans_C_sf"/>
</dbReference>
<dbReference type="PANTHER" id="PTHR34847">
    <property type="entry name" value="NODULATION PROTEIN U"/>
    <property type="match status" value="1"/>
</dbReference>
<dbReference type="PANTHER" id="PTHR34847:SF1">
    <property type="entry name" value="NODULATION PROTEIN U"/>
    <property type="match status" value="1"/>
</dbReference>
<keyword evidence="4" id="KW-0808">Transferase</keyword>
<dbReference type="RefSeq" id="WP_142892393.1">
    <property type="nucleotide sequence ID" value="NZ_ML660161.1"/>
</dbReference>
<evidence type="ECO:0000259" key="3">
    <source>
        <dbReference type="Pfam" id="PF16861"/>
    </source>
</evidence>
<protein>
    <submittedName>
        <fullName evidence="4">Carbamoyltransferase</fullName>
    </submittedName>
</protein>
<sequence>MIILGLNFHFHDSTACLVKDGELIVAIEEERLIRQKHTAEFPVRAIKKCLEIAKLSVNDIDHISISADFSRHNFKKLSYLLKIPKSAPIFAKQEFLRPFNRARTFNRWYKSTFKSSKPQVHHVDHHLSHIAGSFYVSPYKEAALLSLDGSGEWSTSWTGVGRDRELTPFSENFFPHSVGSFYEAVTEFCGFRPNYDEGKTMGLAPFGNPEKFYDTVKQIIQLDEDGKISLDLSYFKFQNTGSKRCSEKFYQVFGQPRERSPSAKFEQHHYDTAAAFQRVLEDVAIKIANNLYQKTKTDYLVIAGGVSLNSVMNGRIVRETPFKDVFVMPAAGDNGTAIGSAYYVYNKVLNQPRNYVHSNPFIGTEYSDDEIEVLLKKYKLSYTKSNDICEDTAKLLADGNIIGWFQGKMEIGPRALGARSILANPVYGDMKAKINAEVKYREPYRPFAPSVINERKNEFFDLTVDAPFMLKVCNVLEDKKEVIPAVTHVDGTARVQTVHKETNPRYYSLIEKLGAITGVPIVLNTSFNIMGEPVVENPNDAIKCFFTTGLDTLVIGSFIIKKQN</sequence>
<dbReference type="Gene3D" id="3.90.870.20">
    <property type="entry name" value="Carbamoyltransferase, C-terminal domain"/>
    <property type="match status" value="1"/>
</dbReference>
<evidence type="ECO:0000313" key="4">
    <source>
        <dbReference type="EMBL" id="TQV88908.1"/>
    </source>
</evidence>
<dbReference type="OrthoDB" id="9780777at2"/>
<dbReference type="SUPFAM" id="SSF53067">
    <property type="entry name" value="Actin-like ATPase domain"/>
    <property type="match status" value="1"/>
</dbReference>
<dbReference type="GO" id="GO:0016740">
    <property type="term" value="F:transferase activity"/>
    <property type="evidence" value="ECO:0007669"/>
    <property type="project" value="UniProtKB-KW"/>
</dbReference>
<feature type="domain" description="Carbamoyltransferase" evidence="2">
    <location>
        <begin position="3"/>
        <end position="341"/>
    </location>
</feature>
<dbReference type="CDD" id="cd24098">
    <property type="entry name" value="ASKHA_NBD_TobZ_N"/>
    <property type="match status" value="1"/>
</dbReference>